<comment type="caution">
    <text evidence="3">The sequence shown here is derived from an EMBL/GenBank/DDBJ whole genome shotgun (WGS) entry which is preliminary data.</text>
</comment>
<dbReference type="GO" id="GO:0030288">
    <property type="term" value="C:outer membrane-bounded periplasmic space"/>
    <property type="evidence" value="ECO:0007669"/>
    <property type="project" value="TreeGrafter"/>
</dbReference>
<sequence length="237" mass="25999">MKRTMVLAAAWVGLTVFLMFLAGRCLLGRTCPAVQTVVPAEETLILDAGHGGEDGGAVSVTGARESDINLAVVLRLRDLLAFYGTDPVLLREKDVSLHSPGAVSPREKKTSDLKNRTQAVNHIPNATLLSIHQNAYPQGKYWGSQAFYAKTEGSQELAQALQRALRENLQPDNRRECKPVPDTVYLMNHVNCRAVLLECGFLTNPEEEALLRDGAYQKKLAAVLLSVVQEEKSARFS</sequence>
<dbReference type="SUPFAM" id="SSF53187">
    <property type="entry name" value="Zn-dependent exopeptidases"/>
    <property type="match status" value="1"/>
</dbReference>
<dbReference type="SMART" id="SM00646">
    <property type="entry name" value="Ami_3"/>
    <property type="match status" value="1"/>
</dbReference>
<dbReference type="GO" id="GO:0008745">
    <property type="term" value="F:N-acetylmuramoyl-L-alanine amidase activity"/>
    <property type="evidence" value="ECO:0007669"/>
    <property type="project" value="InterPro"/>
</dbReference>
<evidence type="ECO:0000313" key="4">
    <source>
        <dbReference type="Proteomes" id="UP000602260"/>
    </source>
</evidence>
<dbReference type="PANTHER" id="PTHR30404:SF0">
    <property type="entry name" value="N-ACETYLMURAMOYL-L-ALANINE AMIDASE AMIC"/>
    <property type="match status" value="1"/>
</dbReference>
<dbReference type="Gene3D" id="3.40.630.40">
    <property type="entry name" value="Zn-dependent exopeptidases"/>
    <property type="match status" value="1"/>
</dbReference>
<dbReference type="PANTHER" id="PTHR30404">
    <property type="entry name" value="N-ACETYLMURAMOYL-L-ALANINE AMIDASE"/>
    <property type="match status" value="1"/>
</dbReference>
<dbReference type="EMBL" id="JACOPN010000004">
    <property type="protein sequence ID" value="MBC5717181.1"/>
    <property type="molecule type" value="Genomic_DNA"/>
</dbReference>
<name>A0A8J6M5M7_9FIRM</name>
<dbReference type="Proteomes" id="UP000602260">
    <property type="component" value="Unassembled WGS sequence"/>
</dbReference>
<gene>
    <name evidence="3" type="ORF">H8S55_07590</name>
</gene>
<feature type="domain" description="MurNAc-LAA" evidence="2">
    <location>
        <begin position="117"/>
        <end position="228"/>
    </location>
</feature>
<protein>
    <submittedName>
        <fullName evidence="3">N-acetylmuramoyl-L-alanine amidase</fullName>
    </submittedName>
</protein>
<dbReference type="RefSeq" id="WP_186878470.1">
    <property type="nucleotide sequence ID" value="NZ_JACOPN010000004.1"/>
</dbReference>
<reference evidence="3" key="1">
    <citation type="submission" date="2020-08" db="EMBL/GenBank/DDBJ databases">
        <title>Genome public.</title>
        <authorList>
            <person name="Liu C."/>
            <person name="Sun Q."/>
        </authorList>
    </citation>
    <scope>NUCLEOTIDE SEQUENCE</scope>
    <source>
        <strain evidence="3">BX5</strain>
    </source>
</reference>
<evidence type="ECO:0000256" key="1">
    <source>
        <dbReference type="ARBA" id="ARBA00022801"/>
    </source>
</evidence>
<dbReference type="AlphaFoldDB" id="A0A8J6M5M7"/>
<evidence type="ECO:0000313" key="3">
    <source>
        <dbReference type="EMBL" id="MBC5717181.1"/>
    </source>
</evidence>
<proteinExistence type="predicted"/>
<keyword evidence="1" id="KW-0378">Hydrolase</keyword>
<dbReference type="InterPro" id="IPR050695">
    <property type="entry name" value="N-acetylmuramoyl_amidase_3"/>
</dbReference>
<dbReference type="Pfam" id="PF01520">
    <property type="entry name" value="Amidase_3"/>
    <property type="match status" value="1"/>
</dbReference>
<evidence type="ECO:0000259" key="2">
    <source>
        <dbReference type="SMART" id="SM00646"/>
    </source>
</evidence>
<dbReference type="InterPro" id="IPR002508">
    <property type="entry name" value="MurNAc-LAA_cat"/>
</dbReference>
<keyword evidence="4" id="KW-1185">Reference proteome</keyword>
<dbReference type="CDD" id="cd02696">
    <property type="entry name" value="MurNAc-LAA"/>
    <property type="match status" value="1"/>
</dbReference>
<organism evidence="3 4">
    <name type="scientific">Flintibacter faecis</name>
    <dbReference type="NCBI Taxonomy" id="2763047"/>
    <lineage>
        <taxon>Bacteria</taxon>
        <taxon>Bacillati</taxon>
        <taxon>Bacillota</taxon>
        <taxon>Clostridia</taxon>
        <taxon>Eubacteriales</taxon>
        <taxon>Flintibacter</taxon>
    </lineage>
</organism>
<dbReference type="GO" id="GO:0009253">
    <property type="term" value="P:peptidoglycan catabolic process"/>
    <property type="evidence" value="ECO:0007669"/>
    <property type="project" value="InterPro"/>
</dbReference>
<accession>A0A8J6M5M7</accession>